<sequence>MSPDFQSALATILKELTRGAETEFCWVLNPEDAGLIPLLRSLDAAQAQSPPGPGRKSAAEHAHHLRYSISLLNRWASGEENPFATADWASSWSIDKLDDRGWQQFVDDFEHELQNWSGALNEPREWDQFSLPGALASAAHVAYHFGAIRQIVLSTQ</sequence>
<dbReference type="RefSeq" id="WP_145365544.1">
    <property type="nucleotide sequence ID" value="NZ_CP036268.1"/>
</dbReference>
<keyword evidence="3" id="KW-1185">Reference proteome</keyword>
<dbReference type="EMBL" id="CP036268">
    <property type="protein sequence ID" value="QDT39409.1"/>
    <property type="molecule type" value="Genomic_DNA"/>
</dbReference>
<dbReference type="Gene3D" id="1.20.120.450">
    <property type="entry name" value="dinb family like domain"/>
    <property type="match status" value="1"/>
</dbReference>
<dbReference type="Pfam" id="PF12867">
    <property type="entry name" value="DinB_2"/>
    <property type="match status" value="1"/>
</dbReference>
<gene>
    <name evidence="2" type="ORF">Pan189_38160</name>
</gene>
<dbReference type="Proteomes" id="UP000317318">
    <property type="component" value="Chromosome"/>
</dbReference>
<evidence type="ECO:0000313" key="3">
    <source>
        <dbReference type="Proteomes" id="UP000317318"/>
    </source>
</evidence>
<proteinExistence type="predicted"/>
<accession>A0A517R6B1</accession>
<organism evidence="2 3">
    <name type="scientific">Stratiformator vulcanicus</name>
    <dbReference type="NCBI Taxonomy" id="2527980"/>
    <lineage>
        <taxon>Bacteria</taxon>
        <taxon>Pseudomonadati</taxon>
        <taxon>Planctomycetota</taxon>
        <taxon>Planctomycetia</taxon>
        <taxon>Planctomycetales</taxon>
        <taxon>Planctomycetaceae</taxon>
        <taxon>Stratiformator</taxon>
    </lineage>
</organism>
<feature type="domain" description="DinB-like" evidence="1">
    <location>
        <begin position="35"/>
        <end position="144"/>
    </location>
</feature>
<reference evidence="2 3" key="1">
    <citation type="submission" date="2019-02" db="EMBL/GenBank/DDBJ databases">
        <title>Deep-cultivation of Planctomycetes and their phenomic and genomic characterization uncovers novel biology.</title>
        <authorList>
            <person name="Wiegand S."/>
            <person name="Jogler M."/>
            <person name="Boedeker C."/>
            <person name="Pinto D."/>
            <person name="Vollmers J."/>
            <person name="Rivas-Marin E."/>
            <person name="Kohn T."/>
            <person name="Peeters S.H."/>
            <person name="Heuer A."/>
            <person name="Rast P."/>
            <person name="Oberbeckmann S."/>
            <person name="Bunk B."/>
            <person name="Jeske O."/>
            <person name="Meyerdierks A."/>
            <person name="Storesund J.E."/>
            <person name="Kallscheuer N."/>
            <person name="Luecker S."/>
            <person name="Lage O.M."/>
            <person name="Pohl T."/>
            <person name="Merkel B.J."/>
            <person name="Hornburger P."/>
            <person name="Mueller R.-W."/>
            <person name="Bruemmer F."/>
            <person name="Labrenz M."/>
            <person name="Spormann A.M."/>
            <person name="Op den Camp H."/>
            <person name="Overmann J."/>
            <person name="Amann R."/>
            <person name="Jetten M.S.M."/>
            <person name="Mascher T."/>
            <person name="Medema M.H."/>
            <person name="Devos D.P."/>
            <person name="Kaster A.-K."/>
            <person name="Ovreas L."/>
            <person name="Rohde M."/>
            <person name="Galperin M.Y."/>
            <person name="Jogler C."/>
        </authorList>
    </citation>
    <scope>NUCLEOTIDE SEQUENCE [LARGE SCALE GENOMIC DNA]</scope>
    <source>
        <strain evidence="2 3">Pan189</strain>
    </source>
</reference>
<dbReference type="SUPFAM" id="SSF109854">
    <property type="entry name" value="DinB/YfiT-like putative metalloenzymes"/>
    <property type="match status" value="1"/>
</dbReference>
<evidence type="ECO:0000313" key="2">
    <source>
        <dbReference type="EMBL" id="QDT39409.1"/>
    </source>
</evidence>
<dbReference type="KEGG" id="svp:Pan189_38160"/>
<dbReference type="InterPro" id="IPR024775">
    <property type="entry name" value="DinB-like"/>
</dbReference>
<name>A0A517R6B1_9PLAN</name>
<protein>
    <recommendedName>
        <fullName evidence="1">DinB-like domain-containing protein</fullName>
    </recommendedName>
</protein>
<dbReference type="OrthoDB" id="67041at2"/>
<evidence type="ECO:0000259" key="1">
    <source>
        <dbReference type="Pfam" id="PF12867"/>
    </source>
</evidence>
<dbReference type="InterPro" id="IPR034660">
    <property type="entry name" value="DinB/YfiT-like"/>
</dbReference>
<dbReference type="AlphaFoldDB" id="A0A517R6B1"/>